<protein>
    <submittedName>
        <fullName evidence="2">Uncharacterized protein</fullName>
    </submittedName>
</protein>
<feature type="compositionally biased region" description="Acidic residues" evidence="1">
    <location>
        <begin position="284"/>
        <end position="294"/>
    </location>
</feature>
<evidence type="ECO:0000256" key="1">
    <source>
        <dbReference type="SAM" id="MobiDB-lite"/>
    </source>
</evidence>
<gene>
    <name evidence="2" type="ORF">HGRIS_012415</name>
</gene>
<feature type="compositionally biased region" description="Polar residues" evidence="1">
    <location>
        <begin position="141"/>
        <end position="160"/>
    </location>
</feature>
<name>A0ABR3ISA4_9AGAR</name>
<sequence>MAHVADAYPVARIWLLKTNSLIAISVIYPHSPSFAISACIKMLGSMLSSSQFSAGNYVPAHPQDWMPHAASADAARPLSPVGGVWLYGGPSPSPSFSRPCYPTSLPPLSPPSYLPRLSVLSETSPVPPPVPPKDHPPSLSEPPQSKRPSPVSPLSMNAPSHQPLFITPPSSSRSSLAMDRMSDTTTVEDVDDDDAATIVGVPSSPILPDSPEIPSPNTLRQRRMSKLRRQLGEDVPPELVSCPPSRAGTPVFGELDKAIDLPDDMEDLFARSKSKMSYAGSEGAESDDESVGEDMDWSALAQTARMRLEAGQHARKKRFNTRTLLDKGGRRREETNWSDVLKQLRAL</sequence>
<feature type="region of interest" description="Disordered" evidence="1">
    <location>
        <begin position="200"/>
        <end position="219"/>
    </location>
</feature>
<feature type="region of interest" description="Disordered" evidence="1">
    <location>
        <begin position="274"/>
        <end position="294"/>
    </location>
</feature>
<dbReference type="Proteomes" id="UP001556367">
    <property type="component" value="Unassembled WGS sequence"/>
</dbReference>
<feature type="compositionally biased region" description="Basic and acidic residues" evidence="1">
    <location>
        <begin position="324"/>
        <end position="335"/>
    </location>
</feature>
<comment type="caution">
    <text evidence="2">The sequence shown here is derived from an EMBL/GenBank/DDBJ whole genome shotgun (WGS) entry which is preliminary data.</text>
</comment>
<organism evidence="2 3">
    <name type="scientific">Hohenbuehelia grisea</name>
    <dbReference type="NCBI Taxonomy" id="104357"/>
    <lineage>
        <taxon>Eukaryota</taxon>
        <taxon>Fungi</taxon>
        <taxon>Dikarya</taxon>
        <taxon>Basidiomycota</taxon>
        <taxon>Agaricomycotina</taxon>
        <taxon>Agaricomycetes</taxon>
        <taxon>Agaricomycetidae</taxon>
        <taxon>Agaricales</taxon>
        <taxon>Pleurotineae</taxon>
        <taxon>Pleurotaceae</taxon>
        <taxon>Hohenbuehelia</taxon>
    </lineage>
</organism>
<feature type="region of interest" description="Disordered" evidence="1">
    <location>
        <begin position="308"/>
        <end position="335"/>
    </location>
</feature>
<feature type="region of interest" description="Disordered" evidence="1">
    <location>
        <begin position="119"/>
        <end position="187"/>
    </location>
</feature>
<accession>A0ABR3ISA4</accession>
<evidence type="ECO:0000313" key="3">
    <source>
        <dbReference type="Proteomes" id="UP001556367"/>
    </source>
</evidence>
<proteinExistence type="predicted"/>
<evidence type="ECO:0000313" key="2">
    <source>
        <dbReference type="EMBL" id="KAL0946152.1"/>
    </source>
</evidence>
<keyword evidence="3" id="KW-1185">Reference proteome</keyword>
<reference evidence="3" key="1">
    <citation type="submission" date="2024-06" db="EMBL/GenBank/DDBJ databases">
        <title>Multi-omics analyses provide insights into the biosynthesis of the anticancer antibiotic pleurotin in Hohenbuehelia grisea.</title>
        <authorList>
            <person name="Weaver J.A."/>
            <person name="Alberti F."/>
        </authorList>
    </citation>
    <scope>NUCLEOTIDE SEQUENCE [LARGE SCALE GENOMIC DNA]</scope>
    <source>
        <strain evidence="3">T-177</strain>
    </source>
</reference>
<dbReference type="EMBL" id="JASNQZ010000015">
    <property type="protein sequence ID" value="KAL0946152.1"/>
    <property type="molecule type" value="Genomic_DNA"/>
</dbReference>